<dbReference type="KEGG" id="mmaa:FR932_12695"/>
<evidence type="ECO:0008006" key="3">
    <source>
        <dbReference type="Google" id="ProtNLM"/>
    </source>
</evidence>
<reference evidence="1 2" key="1">
    <citation type="submission" date="2019-09" db="EMBL/GenBank/DDBJ databases">
        <title>Hybrid Assembly of the complete Genome of the Deep-Sea Bacterium Moritella marina from long Nanopore and Illumina reads.</title>
        <authorList>
            <person name="Magin S."/>
            <person name="Georgoulis A."/>
            <person name="Papadimitriou K."/>
            <person name="Iliakis G."/>
            <person name="Vorgias C.E."/>
        </authorList>
    </citation>
    <scope>NUCLEOTIDE SEQUENCE [LARGE SCALE GENOMIC DNA]</scope>
    <source>
        <strain evidence="1 2">MP-1</strain>
    </source>
</reference>
<organism evidence="1 2">
    <name type="scientific">Moritella marina ATCC 15381</name>
    <dbReference type="NCBI Taxonomy" id="1202962"/>
    <lineage>
        <taxon>Bacteria</taxon>
        <taxon>Pseudomonadati</taxon>
        <taxon>Pseudomonadota</taxon>
        <taxon>Gammaproteobacteria</taxon>
        <taxon>Alteromonadales</taxon>
        <taxon>Moritellaceae</taxon>
        <taxon>Moritella</taxon>
    </lineage>
</organism>
<evidence type="ECO:0000313" key="1">
    <source>
        <dbReference type="EMBL" id="QFI38647.1"/>
    </source>
</evidence>
<gene>
    <name evidence="1" type="ORF">FR932_12695</name>
</gene>
<keyword evidence="2" id="KW-1185">Reference proteome</keyword>
<name>A0A5J6WKX2_MORMI</name>
<dbReference type="Proteomes" id="UP000327424">
    <property type="component" value="Chromosome"/>
</dbReference>
<protein>
    <recommendedName>
        <fullName evidence="3">LemA family protein</fullName>
    </recommendedName>
</protein>
<dbReference type="EMBL" id="CP044399">
    <property type="protein sequence ID" value="QFI38647.1"/>
    <property type="molecule type" value="Genomic_DNA"/>
</dbReference>
<evidence type="ECO:0000313" key="2">
    <source>
        <dbReference type="Proteomes" id="UP000327424"/>
    </source>
</evidence>
<dbReference type="RefSeq" id="WP_019439476.1">
    <property type="nucleotide sequence ID" value="NZ_ALOE01000002.1"/>
</dbReference>
<accession>A0A5J6WKX2</accession>
<dbReference type="AlphaFoldDB" id="A0A5J6WKX2"/>
<sequence>MYKLVFIIFVVFCALAASLFTSFVGYHDKAVRFEANIEKLHQSSQSMLSNGTLALLDKAKIQQNYAKDFKDVLEKSIGARSQSESGLVMKWVKEMNPTLNSQVYLDLSSYIEGMRRDFHLSQNRLMDACASYEIARKSAISGLFMKMNGFPTIDLNKRCTVLSDSITSEAFETGIQKPLL</sequence>
<proteinExistence type="predicted"/>